<dbReference type="Proteomes" id="UP001257948">
    <property type="component" value="Unassembled WGS sequence"/>
</dbReference>
<feature type="compositionally biased region" description="Basic and acidic residues" evidence="1">
    <location>
        <begin position="554"/>
        <end position="579"/>
    </location>
</feature>
<dbReference type="EMBL" id="JAVTLL010000069">
    <property type="protein sequence ID" value="MDT7847848.1"/>
    <property type="molecule type" value="Genomic_DNA"/>
</dbReference>
<organism evidence="2 3">
    <name type="scientific">Streptomyces justiciae</name>
    <dbReference type="NCBI Taxonomy" id="2780140"/>
    <lineage>
        <taxon>Bacteria</taxon>
        <taxon>Bacillati</taxon>
        <taxon>Actinomycetota</taxon>
        <taxon>Actinomycetes</taxon>
        <taxon>Kitasatosporales</taxon>
        <taxon>Streptomycetaceae</taxon>
        <taxon>Streptomyces</taxon>
    </lineage>
</organism>
<dbReference type="RefSeq" id="WP_314208062.1">
    <property type="nucleotide sequence ID" value="NZ_JAVTLL010000069.1"/>
</dbReference>
<evidence type="ECO:0000313" key="2">
    <source>
        <dbReference type="EMBL" id="MDT7847848.1"/>
    </source>
</evidence>
<gene>
    <name evidence="2" type="ORF">RQC66_44825</name>
</gene>
<protein>
    <submittedName>
        <fullName evidence="2">SAV_2336 N-terminal domain-related protein</fullName>
    </submittedName>
</protein>
<evidence type="ECO:0000313" key="3">
    <source>
        <dbReference type="Proteomes" id="UP001257948"/>
    </source>
</evidence>
<feature type="region of interest" description="Disordered" evidence="1">
    <location>
        <begin position="1104"/>
        <end position="1153"/>
    </location>
</feature>
<feature type="region of interest" description="Disordered" evidence="1">
    <location>
        <begin position="54"/>
        <end position="110"/>
    </location>
</feature>
<keyword evidence="3" id="KW-1185">Reference proteome</keyword>
<reference evidence="3" key="1">
    <citation type="submission" date="2023-07" db="EMBL/GenBank/DDBJ databases">
        <title>Draft genome sequence of the endophytic actinobacterium Streptomyces justiciae WPN32, a potential antibiotic producer.</title>
        <authorList>
            <person name="Yasawong M."/>
            <person name="Pana W."/>
            <person name="Ganta P."/>
            <person name="Santapan N."/>
            <person name="Songngamsuk T."/>
            <person name="Phatcharaharikarn M."/>
            <person name="Kerdtoob S."/>
            <person name="Nantapong N."/>
        </authorList>
    </citation>
    <scope>NUCLEOTIDE SEQUENCE [LARGE SCALE GENOMIC DNA]</scope>
    <source>
        <strain evidence="3">WPN32</strain>
    </source>
</reference>
<feature type="compositionally biased region" description="Acidic residues" evidence="1">
    <location>
        <begin position="1142"/>
        <end position="1153"/>
    </location>
</feature>
<dbReference type="Pfam" id="PF13365">
    <property type="entry name" value="Trypsin_2"/>
    <property type="match status" value="1"/>
</dbReference>
<sequence length="1153" mass="124833">MTRRSNCAPCCCENSPVTDALAHALALVHTHVGGAEASLLADAVWLAAARTQHALSQPAPPGEKAPGASDTTPSPQAEATEEPESAPAGNPAPVSAPRPDGGTPIRGIPLSLERPPSLPEALAHGRALLPFRKPWPRGLRTRLDIQATVDDYSRSGRLLPVFTPAPERWFETVLIVDTSLSMTLWHDLIRGLGRVMEDLGAFRAVRTWSLTWQNETPRIHDHKGHSIPLQRAAQHSNSPSGRRLILVITDCAAPGWRQDVPWQMLRSWGRSAPLALVNPLPRRLWHRSALNHPPCQVSAPRPTAPNAALRPVGHTATVQLGQRQALPTMTLTPHSLRTWAETVMGAAPDGCAAVLLPGKNPPPRSPLDDDLPDPASMADAFVRTAPPAAVRLAVLGSALDSFTVPMLRVLRERAVPGTRLSDLAEVLSSGLLVASREPGREPVLAFATDARNRLYQELTRRDVRLVHRTMSAHLADHLYAPHGMQAILHADDSTEELPGDLRPFAEAAAAALRMLGINAPSDAAALTPPPPPASTPASEVASGEGPETGTGRQASDDRPSARTDQGRQERLRGRQENVRPKPTPLVSERPDPVETHRPVALDDLGVAHRALHDLVMAATVRIHRAGPEHSPDTSDTFLGSGFFIAPNWVLTCAHVVRRREENEVAVVYEERPGLTTSTVTGEVAVVLPDRSGLPVHGPWPPPDLALVRLREPVAHDCVYVSERPGAYYGDGVVYYSGWVDVGGELRRLSGTCAVQGTSGGWSSGAQIRLGDNELPSGVSGGPVVDPVRGEVFGVLRSSRTNRGLGSTCTGVEQLRSLPVPAGETAAEQHDLYQAVFRAHDRYHSDRQRDMSARNTWVDVQNQLGARTGRTLRPEERIQLLGRLAALPPPASTRTLLELVESLLGGRPASRHPAPRSWRDGLGALYGAVRQDEVLDLALDYAVRAMSSERPLGTPDAQAAEQALWEWVQQKADGSTPRHRHRLGQLRIQWLQARRTATSLRAHDAPSETRWFVLLELQQRGWEPDRGDWRVSVVGPTGEPALLYDGERAPLGELPGVLAAPLTEAFRQCDEPGRPAVLQVRLPDFLHGLDIDAWRLGPGEPPLGVGRPVVMGSPVQGELHNPDDLMDGQDDPVSQRRRAPAGEDPDALDDGEPR</sequence>
<dbReference type="Gene3D" id="2.40.10.10">
    <property type="entry name" value="Trypsin-like serine proteases"/>
    <property type="match status" value="1"/>
</dbReference>
<dbReference type="InterPro" id="IPR043504">
    <property type="entry name" value="Peptidase_S1_PA_chymotrypsin"/>
</dbReference>
<dbReference type="NCBIfam" id="NF041121">
    <property type="entry name" value="SAV_2336_NTERM"/>
    <property type="match status" value="1"/>
</dbReference>
<proteinExistence type="predicted"/>
<name>A0ABU3MAB5_9ACTN</name>
<evidence type="ECO:0000256" key="1">
    <source>
        <dbReference type="SAM" id="MobiDB-lite"/>
    </source>
</evidence>
<accession>A0ABU3MAB5</accession>
<feature type="region of interest" description="Disordered" evidence="1">
    <location>
        <begin position="521"/>
        <end position="595"/>
    </location>
</feature>
<dbReference type="InterPro" id="IPR009003">
    <property type="entry name" value="Peptidase_S1_PA"/>
</dbReference>
<dbReference type="SUPFAM" id="SSF50494">
    <property type="entry name" value="Trypsin-like serine proteases"/>
    <property type="match status" value="1"/>
</dbReference>
<dbReference type="InterPro" id="IPR047738">
    <property type="entry name" value="SAV_2336-like_N"/>
</dbReference>
<comment type="caution">
    <text evidence="2">The sequence shown here is derived from an EMBL/GenBank/DDBJ whole genome shotgun (WGS) entry which is preliminary data.</text>
</comment>